<proteinExistence type="predicted"/>
<dbReference type="PATRIC" id="fig|1389415.4.peg.346"/>
<sequence>MINQIELTNWEASRIKTSLPNKEKNSKVNNYISVKVCSKNI</sequence>
<evidence type="ECO:0000313" key="2">
    <source>
        <dbReference type="Proteomes" id="UP000017133"/>
    </source>
</evidence>
<organism evidence="1 2">
    <name type="scientific">Photorhabdus temperata J3</name>
    <dbReference type="NCBI Taxonomy" id="1389415"/>
    <lineage>
        <taxon>Bacteria</taxon>
        <taxon>Pseudomonadati</taxon>
        <taxon>Pseudomonadota</taxon>
        <taxon>Gammaproteobacteria</taxon>
        <taxon>Enterobacterales</taxon>
        <taxon>Morganellaceae</taxon>
        <taxon>Photorhabdus</taxon>
    </lineage>
</organism>
<evidence type="ECO:0000313" key="1">
    <source>
        <dbReference type="EMBL" id="ERT14797.1"/>
    </source>
</evidence>
<keyword evidence="2" id="KW-1185">Reference proteome</keyword>
<name>U7R5T5_PHOTE</name>
<accession>U7R5T5</accession>
<dbReference type="Proteomes" id="UP000017133">
    <property type="component" value="Unassembled WGS sequence"/>
</dbReference>
<gene>
    <name evidence="1" type="ORF">O185_01785</name>
</gene>
<comment type="caution">
    <text evidence="1">The sequence shown here is derived from an EMBL/GenBank/DDBJ whole genome shotgun (WGS) entry which is preliminary data.</text>
</comment>
<dbReference type="EMBL" id="AXDT01000017">
    <property type="protein sequence ID" value="ERT14797.1"/>
    <property type="molecule type" value="Genomic_DNA"/>
</dbReference>
<protein>
    <submittedName>
        <fullName evidence="1">Uncharacterized protein</fullName>
    </submittedName>
</protein>
<reference evidence="1 2" key="1">
    <citation type="submission" date="2013-10" db="EMBL/GenBank/DDBJ databases">
        <title>Whole Genome Shotgun Sequence of Photorhabdus temperata J3.</title>
        <authorList>
            <person name="Park G.-S."/>
            <person name="Hong S.-J."/>
            <person name="Shin J.-H."/>
        </authorList>
    </citation>
    <scope>NUCLEOTIDE SEQUENCE [LARGE SCALE GENOMIC DNA]</scope>
    <source>
        <strain evidence="1 2">J3</strain>
    </source>
</reference>
<dbReference type="AlphaFoldDB" id="U7R5T5"/>